<dbReference type="Proteomes" id="UP000628854">
    <property type="component" value="Unassembled WGS sequence"/>
</dbReference>
<evidence type="ECO:0000313" key="2">
    <source>
        <dbReference type="Proteomes" id="UP000628854"/>
    </source>
</evidence>
<organism evidence="1 2">
    <name type="scientific">Henriciella pelagia</name>
    <dbReference type="NCBI Taxonomy" id="1977912"/>
    <lineage>
        <taxon>Bacteria</taxon>
        <taxon>Pseudomonadati</taxon>
        <taxon>Pseudomonadota</taxon>
        <taxon>Alphaproteobacteria</taxon>
        <taxon>Hyphomonadales</taxon>
        <taxon>Hyphomonadaceae</taxon>
        <taxon>Henriciella</taxon>
    </lineage>
</organism>
<protein>
    <submittedName>
        <fullName evidence="1">Uncharacterized protein</fullName>
    </submittedName>
</protein>
<evidence type="ECO:0000313" key="1">
    <source>
        <dbReference type="EMBL" id="GGB70022.1"/>
    </source>
</evidence>
<dbReference type="SUPFAM" id="SSF52096">
    <property type="entry name" value="ClpP/crotonase"/>
    <property type="match status" value="1"/>
</dbReference>
<proteinExistence type="predicted"/>
<keyword evidence="2" id="KW-1185">Reference proteome</keyword>
<name>A0ABQ1JML7_9PROT</name>
<sequence>MLGIMKKASICLAIAVNVVPIALCQSQTMEFELQSDRERCPNCVWLQATGLISSQTPRDFDEALDIYPFVDEIHLDSSGGNLAAAIEMGLSIREKGLNTKVAGSRADEEDNIFQKIPGHCHSACVFLLAGGVSRSEEQNSSIGLHQFSGPLDEIAQYDAFSLAQQTSGVIVSYLDEMGISPRVAAIASSVDPTSIYELSTREKYDLDLLNDNQWPQQAELTEDPFGDAERQAPIYLLTKCDEPRYAPGNYSVRKAQQLNRAFRELCIAYTSKMKENNLATPCQPAWDWMLDTVARMEQYPDISGYLALPPGSAQLVTLKVSNCALERDQMLQKHLRE</sequence>
<gene>
    <name evidence="1" type="ORF">GCM10011503_18380</name>
</gene>
<dbReference type="RefSeq" id="WP_084392716.1">
    <property type="nucleotide sequence ID" value="NZ_BMKF01000002.1"/>
</dbReference>
<accession>A0ABQ1JML7</accession>
<reference evidence="2" key="1">
    <citation type="journal article" date="2019" name="Int. J. Syst. Evol. Microbiol.">
        <title>The Global Catalogue of Microorganisms (GCM) 10K type strain sequencing project: providing services to taxonomists for standard genome sequencing and annotation.</title>
        <authorList>
            <consortium name="The Broad Institute Genomics Platform"/>
            <consortium name="The Broad Institute Genome Sequencing Center for Infectious Disease"/>
            <person name="Wu L."/>
            <person name="Ma J."/>
        </authorList>
    </citation>
    <scope>NUCLEOTIDE SEQUENCE [LARGE SCALE GENOMIC DNA]</scope>
    <source>
        <strain evidence="2">CGMCC 1.15928</strain>
    </source>
</reference>
<dbReference type="EMBL" id="BMKF01000002">
    <property type="protein sequence ID" value="GGB70022.1"/>
    <property type="molecule type" value="Genomic_DNA"/>
</dbReference>
<comment type="caution">
    <text evidence="1">The sequence shown here is derived from an EMBL/GenBank/DDBJ whole genome shotgun (WGS) entry which is preliminary data.</text>
</comment>
<dbReference type="InterPro" id="IPR029045">
    <property type="entry name" value="ClpP/crotonase-like_dom_sf"/>
</dbReference>